<feature type="chain" id="PRO_5023124690" evidence="2">
    <location>
        <begin position="16"/>
        <end position="706"/>
    </location>
</feature>
<reference evidence="3 4" key="1">
    <citation type="submission" date="2018-03" db="EMBL/GenBank/DDBJ databases">
        <authorList>
            <person name="Guldener U."/>
        </authorList>
    </citation>
    <scope>NUCLEOTIDE SEQUENCE [LARGE SCALE GENOMIC DNA]</scope>
    <source>
        <strain evidence="3 4">DAOM196992</strain>
    </source>
</reference>
<keyword evidence="4" id="KW-1185">Reference proteome</keyword>
<feature type="region of interest" description="Disordered" evidence="1">
    <location>
        <begin position="159"/>
        <end position="203"/>
    </location>
</feature>
<proteinExistence type="predicted"/>
<dbReference type="AlphaFoldDB" id="A0A5C3EYD8"/>
<feature type="region of interest" description="Disordered" evidence="1">
    <location>
        <begin position="48"/>
        <end position="107"/>
    </location>
</feature>
<feature type="signal peptide" evidence="2">
    <location>
        <begin position="1"/>
        <end position="15"/>
    </location>
</feature>
<accession>A0A5C3EYD8</accession>
<feature type="region of interest" description="Disordered" evidence="1">
    <location>
        <begin position="500"/>
        <end position="539"/>
    </location>
</feature>
<evidence type="ECO:0000313" key="3">
    <source>
        <dbReference type="EMBL" id="SPO36417.1"/>
    </source>
</evidence>
<evidence type="ECO:0000313" key="4">
    <source>
        <dbReference type="Proteomes" id="UP000323386"/>
    </source>
</evidence>
<feature type="compositionally biased region" description="Polar residues" evidence="1">
    <location>
        <begin position="159"/>
        <end position="180"/>
    </location>
</feature>
<dbReference type="Proteomes" id="UP000323386">
    <property type="component" value="Unassembled WGS sequence"/>
</dbReference>
<evidence type="ECO:0000256" key="1">
    <source>
        <dbReference type="SAM" id="MobiDB-lite"/>
    </source>
</evidence>
<protein>
    <submittedName>
        <fullName evidence="3">Uncharacterized protein</fullName>
    </submittedName>
</protein>
<organism evidence="3 4">
    <name type="scientific">Pseudozyma flocculosa</name>
    <dbReference type="NCBI Taxonomy" id="84751"/>
    <lineage>
        <taxon>Eukaryota</taxon>
        <taxon>Fungi</taxon>
        <taxon>Dikarya</taxon>
        <taxon>Basidiomycota</taxon>
        <taxon>Ustilaginomycotina</taxon>
        <taxon>Ustilaginomycetes</taxon>
        <taxon>Ustilaginales</taxon>
        <taxon>Ustilaginaceae</taxon>
        <taxon>Pseudozyma</taxon>
    </lineage>
</organism>
<dbReference type="EMBL" id="OOIP01000004">
    <property type="protein sequence ID" value="SPO36417.1"/>
    <property type="molecule type" value="Genomic_DNA"/>
</dbReference>
<keyword evidence="2" id="KW-0732">Signal</keyword>
<evidence type="ECO:0000256" key="2">
    <source>
        <dbReference type="SAM" id="SignalP"/>
    </source>
</evidence>
<name>A0A5C3EYD8_9BASI</name>
<sequence>MLALLISLLVALARADVPATPEQVQQQGMTYDIPDALKSLGFHIEHLPDGGTRAVKDNSTDGGGSSSGTSSAPLVPSRTLHLPPLYQGGTGRAPQPSLPAPQSEATRSATLPVADMTWSTAWSTSWSTSLSFSTSTSLPAPTASAPFDNGTMTFTVSQTHHGTSASTPGASPTGHTTSESWIAPPPLRHQTGQRKAERSRQSVAVAPFPPLQILRAMLRASTRAWWASSPAVSCSASSWYFYDPHIGMSSIRPGTESPGRIDCHARANGERWWTKLDLLKTQHPLALEPSTLGEERAQRADRRLPSWPTMSRHRQTQRSWARAGATFLAVSSKRSPSSPSCEAFRQRPEAVRGASGVALGPAVVEDEADEDLVESRSLPGGGVLPISACHVVGPCSVPSLLIGRLATTWPDGQSGAGDLFVTAAPVPAMLFPGIRASWLEMGISVDEARRVAASPVACCLVGCSQAAQGPTGAGHSQQLPVEHRCLSLRRASEPRAWGAASLASENNKRAHGVATGRPVQGEARQASRGSSRGSECQTTTTCGRRLRRLARFLLAKGKERLGDANWTATNQPALSFQRRCRSGIRSICGQPHVEASASRYSRAGDETATAAPSTSHPRCVARWYRCDTAQTSYDRLYRTFNALDVEHQRWTCGRPGWTIRSSSCIYSTHACLRACGSAAALNGFHAETQPPSKRLQRAGEHHHTGT</sequence>
<gene>
    <name evidence="3" type="ORF">PSFLO_01888</name>
</gene>
<feature type="compositionally biased region" description="Basic and acidic residues" evidence="1">
    <location>
        <begin position="48"/>
        <end position="59"/>
    </location>
</feature>